<protein>
    <recommendedName>
        <fullName evidence="3">HEAT repeat domain-containing protein</fullName>
    </recommendedName>
</protein>
<sequence>MNKRETDLIKLKKIIAEKDKDEAYKNAFSFIHTYEEDEEILLLLCQLFESEWHTAHEDMASAFQDISNPITAETLFKVAFSDFEYIRWNEYFTLQRKCTWALADIGTNEAKNYLVQIEQQANETIAKYAIKRLILWDFEFRRKVPVLGKNHYKSFAIALESYSDRLNKLPENGQDIIGYVMKNLDTIDTPPYNYISKEYIVLYLVNEKSTAASIIESQDLEKPDYSSLKANSIQLSFLSIMHHYSLREKENEESVLAVWLKKEDLEEILQKVKPKWNPDYDYFGREIERQTIHLDLTEEDFEKLVKEKIEFVLDTSDFIKEQKQYIDQNQMERLMIPKERIVDFEKPALIDEKWM</sequence>
<dbReference type="Proteomes" id="UP000028715">
    <property type="component" value="Unassembled WGS sequence"/>
</dbReference>
<reference evidence="1 2" key="1">
    <citation type="submission" date="2014-07" db="EMBL/GenBank/DDBJ databases">
        <title>Genome of Flavobacterium reichenbachii LMG 25512.</title>
        <authorList>
            <person name="Stropko S.J."/>
            <person name="Pipes S.E."/>
            <person name="Newman J.D."/>
        </authorList>
    </citation>
    <scope>NUCLEOTIDE SEQUENCE [LARGE SCALE GENOMIC DNA]</scope>
    <source>
        <strain evidence="1 2">LMG 25512</strain>
    </source>
</reference>
<dbReference type="OrthoDB" id="65842at2"/>
<dbReference type="InterPro" id="IPR025633">
    <property type="entry name" value="DUF4291"/>
</dbReference>
<evidence type="ECO:0000313" key="1">
    <source>
        <dbReference type="EMBL" id="KFF02892.1"/>
    </source>
</evidence>
<accession>A0A085ZEM8</accession>
<keyword evidence="2" id="KW-1185">Reference proteome</keyword>
<dbReference type="Pfam" id="PF14124">
    <property type="entry name" value="DUF4291"/>
    <property type="match status" value="1"/>
</dbReference>
<dbReference type="EMBL" id="JPRL01000003">
    <property type="protein sequence ID" value="KFF02892.1"/>
    <property type="molecule type" value="Genomic_DNA"/>
</dbReference>
<evidence type="ECO:0000313" key="2">
    <source>
        <dbReference type="Proteomes" id="UP000028715"/>
    </source>
</evidence>
<dbReference type="STRING" id="362418.IW19_22290"/>
<comment type="caution">
    <text evidence="1">The sequence shown here is derived from an EMBL/GenBank/DDBJ whole genome shotgun (WGS) entry which is preliminary data.</text>
</comment>
<name>A0A085ZEM8_9FLAO</name>
<gene>
    <name evidence="1" type="ORF">IW19_22290</name>
</gene>
<evidence type="ECO:0008006" key="3">
    <source>
        <dbReference type="Google" id="ProtNLM"/>
    </source>
</evidence>
<dbReference type="PANTHER" id="PTHR38567:SF1">
    <property type="entry name" value="DUF4291 DOMAIN-CONTAINING PROTEIN"/>
    <property type="match status" value="1"/>
</dbReference>
<dbReference type="RefSeq" id="WP_035689576.1">
    <property type="nucleotide sequence ID" value="NZ_JPRL01000003.1"/>
</dbReference>
<dbReference type="eggNOG" id="COG1413">
    <property type="taxonomic scope" value="Bacteria"/>
</dbReference>
<proteinExistence type="predicted"/>
<dbReference type="PANTHER" id="PTHR38567">
    <property type="entry name" value="DUF4291 DOMAIN-CONTAINING PROTEIN"/>
    <property type="match status" value="1"/>
</dbReference>
<organism evidence="1 2">
    <name type="scientific">Flavobacterium reichenbachii</name>
    <dbReference type="NCBI Taxonomy" id="362418"/>
    <lineage>
        <taxon>Bacteria</taxon>
        <taxon>Pseudomonadati</taxon>
        <taxon>Bacteroidota</taxon>
        <taxon>Flavobacteriia</taxon>
        <taxon>Flavobacteriales</taxon>
        <taxon>Flavobacteriaceae</taxon>
        <taxon>Flavobacterium</taxon>
    </lineage>
</organism>
<dbReference type="AlphaFoldDB" id="A0A085ZEM8"/>